<dbReference type="EMBL" id="AY423627">
    <property type="protein sequence ID" value="AAR84212.1"/>
    <property type="molecule type" value="Genomic_DNA"/>
</dbReference>
<reference evidence="2" key="1">
    <citation type="journal article" date="2004" name="Microbiology">
        <title>Sequence analysis of two plasmids from the phytoplasma beet leafhopper-transmitted virescence agent.</title>
        <authorList>
            <person name="Liefting L.W."/>
            <person name="Shaw M.E."/>
            <person name="Kirkpatrick B.C."/>
        </authorList>
    </citation>
    <scope>NUCLEOTIDE SEQUENCE</scope>
    <source>
        <plasmid evidence="1">pBLTVA-1</plasmid>
        <plasmid evidence="2">pBLTVA-2</plasmid>
    </source>
</reference>
<protein>
    <submittedName>
        <fullName evidence="2">Uncharacterized protein</fullName>
    </submittedName>
</protein>
<evidence type="ECO:0000313" key="2">
    <source>
        <dbReference type="EMBL" id="AAR84215.1"/>
    </source>
</evidence>
<name>Q6JKM6_9MOLU</name>
<sequence length="90" mass="10948">MVSRCKKIPMYGKNSFFNWAFNEKNPHKKYIEECQGIFHFFKNEKLYITKEEQEEKNRIYQNAIQPNENRENLENKAIEIFGKDKVEIID</sequence>
<proteinExistence type="predicted"/>
<dbReference type="EMBL" id="AY423628">
    <property type="protein sequence ID" value="AAR84215.1"/>
    <property type="molecule type" value="Genomic_DNA"/>
</dbReference>
<accession>Q6JKM6</accession>
<dbReference type="AlphaFoldDB" id="Q6JKM6"/>
<evidence type="ECO:0000313" key="1">
    <source>
        <dbReference type="EMBL" id="AAR84212.1"/>
    </source>
</evidence>
<organism evidence="2">
    <name type="scientific">Beet leafhopper transmitted virescence phytoplasma</name>
    <dbReference type="NCBI Taxonomy" id="37694"/>
    <lineage>
        <taxon>Bacteria</taxon>
        <taxon>Bacillati</taxon>
        <taxon>Mycoplasmatota</taxon>
        <taxon>Mollicutes</taxon>
        <taxon>Acholeplasmatales</taxon>
        <taxon>Acholeplasmataceae</taxon>
        <taxon>Candidatus Phytoplasma</taxon>
    </lineage>
</organism>
<keyword evidence="2" id="KW-0614">Plasmid</keyword>
<geneLocation type="plasmid" evidence="2">
    <name>pBLTVA-2</name>
</geneLocation>
<geneLocation type="plasmid" evidence="1">
    <name>pBLTVA-1</name>
</geneLocation>